<dbReference type="STRING" id="599839.J7SCR5"/>
<organism evidence="1 2">
    <name type="scientific">Fibroporia radiculosa</name>
    <dbReference type="NCBI Taxonomy" id="599839"/>
    <lineage>
        <taxon>Eukaryota</taxon>
        <taxon>Fungi</taxon>
        <taxon>Dikarya</taxon>
        <taxon>Basidiomycota</taxon>
        <taxon>Agaricomycotina</taxon>
        <taxon>Agaricomycetes</taxon>
        <taxon>Polyporales</taxon>
        <taxon>Fibroporiaceae</taxon>
        <taxon>Fibroporia</taxon>
    </lineage>
</organism>
<dbReference type="Proteomes" id="UP000006352">
    <property type="component" value="Unassembled WGS sequence"/>
</dbReference>
<dbReference type="GeneID" id="24093264"/>
<evidence type="ECO:0008006" key="3">
    <source>
        <dbReference type="Google" id="ProtNLM"/>
    </source>
</evidence>
<gene>
    <name evidence="1" type="ORF">FIBRA_00348</name>
</gene>
<keyword evidence="2" id="KW-1185">Reference proteome</keyword>
<reference evidence="1 2" key="1">
    <citation type="journal article" date="2012" name="Appl. Environ. Microbiol.">
        <title>Short-read sequencing for genomic analysis of the brown rot fungus Fibroporia radiculosa.</title>
        <authorList>
            <person name="Tang J.D."/>
            <person name="Perkins A.D."/>
            <person name="Sonstegard T.S."/>
            <person name="Schroeder S.G."/>
            <person name="Burgess S.C."/>
            <person name="Diehl S.V."/>
        </authorList>
    </citation>
    <scope>NUCLEOTIDE SEQUENCE [LARGE SCALE GENOMIC DNA]</scope>
    <source>
        <strain evidence="1 2">TFFH 294</strain>
    </source>
</reference>
<dbReference type="InterPro" id="IPR032675">
    <property type="entry name" value="LRR_dom_sf"/>
</dbReference>
<accession>J7SCR5</accession>
<evidence type="ECO:0000313" key="1">
    <source>
        <dbReference type="EMBL" id="CCL98353.1"/>
    </source>
</evidence>
<dbReference type="EMBL" id="HE796878">
    <property type="protein sequence ID" value="CCL98353.1"/>
    <property type="molecule type" value="Genomic_DNA"/>
</dbReference>
<dbReference type="RefSeq" id="XP_012177636.1">
    <property type="nucleotide sequence ID" value="XM_012322246.1"/>
</dbReference>
<dbReference type="OrthoDB" id="3222238at2759"/>
<dbReference type="HOGENOM" id="CLU_035997_0_0_1"/>
<dbReference type="InParanoid" id="J7SCR5"/>
<sequence>MDSSLRSHYPTQEAPHRALQCSDILHEIFQHLYSLRFGEAKHLQYTLAQTARVSKLFSQHALDFLWKEIPSERTALNILPSFKAICEPIRSDQLMETWWPSVAMLEQWTYVRIFHSRSVDISCVLKFVLSQSIGREPTLDELDRLRQYTVRVRKVFLREKDQRNTRSQTIRHILGLLGEPLFPNLVSLVWENFEATCESTVVEILSCIATATLRHLRLNHFSSSPQQDEFERALLAASSILISKSPDIRHVELRGTSWNVSYAAPLISSLKALDVLSLYPPVHPQQAIALLEAGHDMTSLSLNLLSYHPTEAWPSSRICFRNLHRLCVTGDPLVVSRILGTSEWPAVRILKAIIIKANKSSPPQHKMLQCLESIARAFSNSLWQVSLATRFTSDMTLKQILWPLRDLHLLRVIDINLPKVPPCSSNDFRETGFAWPKLEEFHLTGIWTPDFDQGLQAVLELASVCPQLCIVNLPAMRLVPASELNTYNLSSHGLEHVYFHGSLRDKPYNDDFGPDEMWQLAILFESIFPKLQLGESCTPKGKSLQQDWKRLLEDMSSVRRRECNS</sequence>
<protein>
    <recommendedName>
        <fullName evidence="3">F-box domain-containing protein</fullName>
    </recommendedName>
</protein>
<proteinExistence type="predicted"/>
<name>J7SCR5_9APHY</name>
<dbReference type="Gene3D" id="3.80.10.10">
    <property type="entry name" value="Ribonuclease Inhibitor"/>
    <property type="match status" value="1"/>
</dbReference>
<evidence type="ECO:0000313" key="2">
    <source>
        <dbReference type="Proteomes" id="UP000006352"/>
    </source>
</evidence>
<dbReference type="AlphaFoldDB" id="J7SCR5"/>